<comment type="caution">
    <text evidence="2">The sequence shown here is derived from an EMBL/GenBank/DDBJ whole genome shotgun (WGS) entry which is preliminary data.</text>
</comment>
<evidence type="ECO:0000313" key="2">
    <source>
        <dbReference type="EMBL" id="MDX8153327.1"/>
    </source>
</evidence>
<gene>
    <name evidence="2" type="ORF">SK069_17140</name>
</gene>
<dbReference type="PANTHER" id="PTHR33371">
    <property type="entry name" value="INTERMEMBRANE PHOSPHOLIPID TRANSPORT SYSTEM BINDING PROTEIN MLAD-RELATED"/>
    <property type="match status" value="1"/>
</dbReference>
<accession>A0ABU4VNA2</accession>
<keyword evidence="3" id="KW-1185">Reference proteome</keyword>
<organism evidence="2 3">
    <name type="scientific">Patulibacter brassicae</name>
    <dbReference type="NCBI Taxonomy" id="1705717"/>
    <lineage>
        <taxon>Bacteria</taxon>
        <taxon>Bacillati</taxon>
        <taxon>Actinomycetota</taxon>
        <taxon>Thermoleophilia</taxon>
        <taxon>Solirubrobacterales</taxon>
        <taxon>Patulibacteraceae</taxon>
        <taxon>Patulibacter</taxon>
    </lineage>
</organism>
<protein>
    <submittedName>
        <fullName evidence="2">MlaD family protein</fullName>
    </submittedName>
</protein>
<dbReference type="RefSeq" id="WP_319955478.1">
    <property type="nucleotide sequence ID" value="NZ_JAXAVX010000013.1"/>
</dbReference>
<sequence>MSRSRNPWVLLGPILVLVVLGVVSAGYVLVKQRFPVPFRDVYEVRAILPAADGVAPGFGQAVSVSGVKVGTISEASIEGETADVTFEIDRTKLPAVYRDARADLRPITPLSDMLVELDPGHAKRGRMADDGVIPLSRTSSPVPLSDLLSTLDADTRGFLEQLLTGLGQGTKDRAPDFRALLRSLGPTADQVRRITTALDGRRRELARLVTNLADVTDAARSDGRLGEVVVTGNRTLEAIAQEETSLRRSLADLPSTVSTAQQALSSAGRLSDELGPAARELVPPVRELPTTLRALKPLTDDFTTAVRGQIKPLVHEAQPTVRDLQPTLRNLSAALPDVSRIVQAATYLTNELAYNPPGRDEGMLYWIAWAFHNFGSATSTADAHGALFRALVMVNCHQMTTLVDLGPLFKALTGSAQLCPAT</sequence>
<dbReference type="Proteomes" id="UP001277761">
    <property type="component" value="Unassembled WGS sequence"/>
</dbReference>
<proteinExistence type="predicted"/>
<evidence type="ECO:0000259" key="1">
    <source>
        <dbReference type="Pfam" id="PF02470"/>
    </source>
</evidence>
<dbReference type="Pfam" id="PF02470">
    <property type="entry name" value="MlaD"/>
    <property type="match status" value="1"/>
</dbReference>
<feature type="domain" description="Mce/MlaD" evidence="1">
    <location>
        <begin position="42"/>
        <end position="120"/>
    </location>
</feature>
<name>A0ABU4VNA2_9ACTN</name>
<dbReference type="InterPro" id="IPR052336">
    <property type="entry name" value="MlaD_Phospholipid_Transporter"/>
</dbReference>
<evidence type="ECO:0000313" key="3">
    <source>
        <dbReference type="Proteomes" id="UP001277761"/>
    </source>
</evidence>
<dbReference type="PANTHER" id="PTHR33371:SF4">
    <property type="entry name" value="INTERMEMBRANE PHOSPHOLIPID TRANSPORT SYSTEM BINDING PROTEIN MLAD"/>
    <property type="match status" value="1"/>
</dbReference>
<dbReference type="EMBL" id="JAXAVX010000013">
    <property type="protein sequence ID" value="MDX8153327.1"/>
    <property type="molecule type" value="Genomic_DNA"/>
</dbReference>
<dbReference type="InterPro" id="IPR003399">
    <property type="entry name" value="Mce/MlaD"/>
</dbReference>
<reference evidence="2 3" key="1">
    <citation type="submission" date="2023-11" db="EMBL/GenBank/DDBJ databases">
        <authorList>
            <person name="Xu M."/>
            <person name="Jiang T."/>
        </authorList>
    </citation>
    <scope>NUCLEOTIDE SEQUENCE [LARGE SCALE GENOMIC DNA]</scope>
    <source>
        <strain evidence="2 3">SD</strain>
    </source>
</reference>